<dbReference type="Proteomes" id="UP000823561">
    <property type="component" value="Chromosome 1"/>
</dbReference>
<proteinExistence type="predicted"/>
<gene>
    <name evidence="1" type="ORF">AALO_G00008730</name>
</gene>
<name>A0AAV6HFA6_9TELE</name>
<protein>
    <submittedName>
        <fullName evidence="1">Uncharacterized protein</fullName>
    </submittedName>
</protein>
<comment type="caution">
    <text evidence="1">The sequence shown here is derived from an EMBL/GenBank/DDBJ whole genome shotgun (WGS) entry which is preliminary data.</text>
</comment>
<organism evidence="1 2">
    <name type="scientific">Alosa alosa</name>
    <name type="common">allis shad</name>
    <dbReference type="NCBI Taxonomy" id="278164"/>
    <lineage>
        <taxon>Eukaryota</taxon>
        <taxon>Metazoa</taxon>
        <taxon>Chordata</taxon>
        <taxon>Craniata</taxon>
        <taxon>Vertebrata</taxon>
        <taxon>Euteleostomi</taxon>
        <taxon>Actinopterygii</taxon>
        <taxon>Neopterygii</taxon>
        <taxon>Teleostei</taxon>
        <taxon>Clupei</taxon>
        <taxon>Clupeiformes</taxon>
        <taxon>Clupeoidei</taxon>
        <taxon>Clupeidae</taxon>
        <taxon>Alosa</taxon>
    </lineage>
</organism>
<accession>A0AAV6HFA6</accession>
<keyword evidence="2" id="KW-1185">Reference proteome</keyword>
<evidence type="ECO:0000313" key="2">
    <source>
        <dbReference type="Proteomes" id="UP000823561"/>
    </source>
</evidence>
<reference evidence="1 2" key="1">
    <citation type="submission" date="2020-10" db="EMBL/GenBank/DDBJ databases">
        <title>Chromosome-scale genome assembly of the Allis shad, Alosa alosa.</title>
        <authorList>
            <person name="Margot Z."/>
            <person name="Christophe K."/>
            <person name="Cabau C."/>
            <person name="Louis A."/>
            <person name="Berthelot C."/>
            <person name="Parey E."/>
            <person name="Roest Crollius H."/>
            <person name="Montfort J."/>
            <person name="Robinson-Rechavi M."/>
            <person name="Bucao C."/>
            <person name="Bouchez O."/>
            <person name="Gislard M."/>
            <person name="Lluch J."/>
            <person name="Milhes M."/>
            <person name="Lampietro C."/>
            <person name="Lopez Roques C."/>
            <person name="Donnadieu C."/>
            <person name="Braasch I."/>
            <person name="Desvignes T."/>
            <person name="Postlethwait J."/>
            <person name="Bobe J."/>
            <person name="Guiguen Y."/>
        </authorList>
    </citation>
    <scope>NUCLEOTIDE SEQUENCE [LARGE SCALE GENOMIC DNA]</scope>
    <source>
        <strain evidence="1">M-15738</strain>
        <tissue evidence="1">Blood</tissue>
    </source>
</reference>
<sequence>MLHTSVDHILHWGMHLLKHALCTGHSVQPLVLLASTMANTPGTQMAGPMAISGTLPRLSPFNPDTVNMKPKKRKMLHKATTIPVRGFMPSTLVIWEIYLLTPF</sequence>
<evidence type="ECO:0000313" key="1">
    <source>
        <dbReference type="EMBL" id="KAG5285898.1"/>
    </source>
</evidence>
<dbReference type="AlphaFoldDB" id="A0AAV6HFA6"/>
<dbReference type="EMBL" id="JADWDJ010000001">
    <property type="protein sequence ID" value="KAG5285898.1"/>
    <property type="molecule type" value="Genomic_DNA"/>
</dbReference>